<sequence length="240" mass="26403">MITGHRGAASLAPENTLVSIEYAAKSGALWVEIDTQLSADNIPVIIHDQTVDRCTNGKGKVSQLDAKALKTLDAGSWFGPQFAGIAIPTLEEALDKCAELGLTLNLELKTYNDKTMDTLVEQVVKVVKQKNYPLDKLLLSSFSKEALAICQAHIPQVRRGFICEVWNDFSLTSLQDLGLFSIHIDHHILDAKIAKSIKNAGLGLHIWTLNAPEQAQAFYDLGVDYIITDKPNQFSSQSER</sequence>
<dbReference type="EMBL" id="JAFHLB010000005">
    <property type="protein sequence ID" value="MBN3577228.1"/>
    <property type="molecule type" value="Genomic_DNA"/>
</dbReference>
<dbReference type="PANTHER" id="PTHR46211">
    <property type="entry name" value="GLYCEROPHOSPHORYL DIESTER PHOSPHODIESTERASE"/>
    <property type="match status" value="1"/>
</dbReference>
<accession>A0ABS2ZYH5</accession>
<dbReference type="PROSITE" id="PS51704">
    <property type="entry name" value="GP_PDE"/>
    <property type="match status" value="1"/>
</dbReference>
<evidence type="ECO:0000259" key="1">
    <source>
        <dbReference type="PROSITE" id="PS51704"/>
    </source>
</evidence>
<name>A0ABS2ZYH5_9VIBR</name>
<dbReference type="RefSeq" id="WP_206369329.1">
    <property type="nucleotide sequence ID" value="NZ_CAWPTM010000112.1"/>
</dbReference>
<dbReference type="InterPro" id="IPR017946">
    <property type="entry name" value="PLC-like_Pdiesterase_TIM-brl"/>
</dbReference>
<comment type="caution">
    <text evidence="2">The sequence shown here is derived from an EMBL/GenBank/DDBJ whole genome shotgun (WGS) entry which is preliminary data.</text>
</comment>
<keyword evidence="3" id="KW-1185">Reference proteome</keyword>
<reference evidence="2 3" key="1">
    <citation type="submission" date="2021-02" db="EMBL/GenBank/DDBJ databases">
        <title>Draft Genome Sequences of 5 Vibrio neptunius Strains Isolated From of Bivalve Hatcheries.</title>
        <authorList>
            <person name="Galvis F."/>
            <person name="Barja J.L."/>
            <person name="Lemos M.L."/>
            <person name="Balado M."/>
        </authorList>
    </citation>
    <scope>NUCLEOTIDE SEQUENCE [LARGE SCALE GENOMIC DNA]</scope>
    <source>
        <strain evidence="2 3">PP-145.98</strain>
    </source>
</reference>
<organism evidence="2 3">
    <name type="scientific">Vibrio neptunius</name>
    <dbReference type="NCBI Taxonomy" id="170651"/>
    <lineage>
        <taxon>Bacteria</taxon>
        <taxon>Pseudomonadati</taxon>
        <taxon>Pseudomonadota</taxon>
        <taxon>Gammaproteobacteria</taxon>
        <taxon>Vibrionales</taxon>
        <taxon>Vibrionaceae</taxon>
        <taxon>Vibrio</taxon>
    </lineage>
</organism>
<dbReference type="SUPFAM" id="SSF51695">
    <property type="entry name" value="PLC-like phosphodiesterases"/>
    <property type="match status" value="1"/>
</dbReference>
<dbReference type="Gene3D" id="3.20.20.190">
    <property type="entry name" value="Phosphatidylinositol (PI) phosphodiesterase"/>
    <property type="match status" value="1"/>
</dbReference>
<dbReference type="Pfam" id="PF03009">
    <property type="entry name" value="GDPD"/>
    <property type="match status" value="1"/>
</dbReference>
<gene>
    <name evidence="2" type="ORF">JYA62_06040</name>
</gene>
<dbReference type="PANTHER" id="PTHR46211:SF1">
    <property type="entry name" value="GLYCEROPHOSPHODIESTER PHOSPHODIESTERASE, CYTOPLASMIC"/>
    <property type="match status" value="1"/>
</dbReference>
<evidence type="ECO:0000313" key="2">
    <source>
        <dbReference type="EMBL" id="MBN3577228.1"/>
    </source>
</evidence>
<dbReference type="InterPro" id="IPR030395">
    <property type="entry name" value="GP_PDE_dom"/>
</dbReference>
<feature type="domain" description="GP-PDE" evidence="1">
    <location>
        <begin position="1"/>
        <end position="238"/>
    </location>
</feature>
<evidence type="ECO:0000313" key="3">
    <source>
        <dbReference type="Proteomes" id="UP000779070"/>
    </source>
</evidence>
<dbReference type="Proteomes" id="UP000779070">
    <property type="component" value="Unassembled WGS sequence"/>
</dbReference>
<protein>
    <submittedName>
        <fullName evidence="2">Glycerophosphoryl diester phosphodiesterase</fullName>
    </submittedName>
</protein>
<proteinExistence type="predicted"/>